<accession>A0A3M3FGM4</accession>
<gene>
    <name evidence="3" type="ORF">ALQ74_05451</name>
</gene>
<evidence type="ECO:0000313" key="3">
    <source>
        <dbReference type="EMBL" id="RMM60985.1"/>
    </source>
</evidence>
<name>A0A3M3FGM4_PSESG</name>
<dbReference type="Pfam" id="PF00106">
    <property type="entry name" value="adh_short"/>
    <property type="match status" value="1"/>
</dbReference>
<dbReference type="NCBIfam" id="NF005489">
    <property type="entry name" value="PRK07102.1"/>
    <property type="match status" value="1"/>
</dbReference>
<keyword evidence="2" id="KW-0560">Oxidoreductase</keyword>
<evidence type="ECO:0000313" key="4">
    <source>
        <dbReference type="Proteomes" id="UP000279057"/>
    </source>
</evidence>
<dbReference type="PANTHER" id="PTHR44196:SF1">
    <property type="entry name" value="DEHYDROGENASE_REDUCTASE SDR FAMILY MEMBER 7B"/>
    <property type="match status" value="1"/>
</dbReference>
<dbReference type="SUPFAM" id="SSF51735">
    <property type="entry name" value="NAD(P)-binding Rossmann-fold domains"/>
    <property type="match status" value="1"/>
</dbReference>
<dbReference type="InterPro" id="IPR002347">
    <property type="entry name" value="SDR_fam"/>
</dbReference>
<dbReference type="GO" id="GO:0016491">
    <property type="term" value="F:oxidoreductase activity"/>
    <property type="evidence" value="ECO:0007669"/>
    <property type="project" value="UniProtKB-KW"/>
</dbReference>
<dbReference type="InterPro" id="IPR020904">
    <property type="entry name" value="Sc_DH/Rdtase_CS"/>
</dbReference>
<evidence type="ECO:0000256" key="1">
    <source>
        <dbReference type="ARBA" id="ARBA00006484"/>
    </source>
</evidence>
<dbReference type="EMBL" id="RBOM01000252">
    <property type="protein sequence ID" value="RMM60985.1"/>
    <property type="molecule type" value="Genomic_DNA"/>
</dbReference>
<sequence>METSDAMKKILIIGATSAIAHACARLWAAQGCDFFLVARDMEKLDSNAADLKARGAGRIDTHRLDVTHFSEHPAMLADCLAALGQIDIVLLAHGTLPDQKACEQYAGLAIQEFITNGASVIALLTLLARHFEVQRCGTLAVLSSVAGDRGRPSNYLYGSAKAAVSTFCDGLQARMFKFGVHVVTIKPGFVDTPMTHGLPLPALLVAQPAAVAERIVKGIARRSTSLYAPGFWAWIMWVIRAIPQPLFKRLDL</sequence>
<reference evidence="3 4" key="1">
    <citation type="submission" date="2018-08" db="EMBL/GenBank/DDBJ databases">
        <title>Recombination of ecologically and evolutionarily significant loci maintains genetic cohesion in the Pseudomonas syringae species complex.</title>
        <authorList>
            <person name="Dillon M."/>
            <person name="Thakur S."/>
            <person name="Almeida R.N.D."/>
            <person name="Weir B.S."/>
            <person name="Guttman D.S."/>
        </authorList>
    </citation>
    <scope>NUCLEOTIDE SEQUENCE [LARGE SCALE GENOMIC DNA]</scope>
    <source>
        <strain evidence="3 4">ICMP 4332</strain>
    </source>
</reference>
<organism evidence="3 4">
    <name type="scientific">Pseudomonas savastanoi pv. glycinea</name>
    <name type="common">Pseudomonas syringae pv. glycinea</name>
    <dbReference type="NCBI Taxonomy" id="318"/>
    <lineage>
        <taxon>Bacteria</taxon>
        <taxon>Pseudomonadati</taxon>
        <taxon>Pseudomonadota</taxon>
        <taxon>Gammaproteobacteria</taxon>
        <taxon>Pseudomonadales</taxon>
        <taxon>Pseudomonadaceae</taxon>
        <taxon>Pseudomonas</taxon>
    </lineage>
</organism>
<evidence type="ECO:0000256" key="2">
    <source>
        <dbReference type="ARBA" id="ARBA00023002"/>
    </source>
</evidence>
<dbReference type="GO" id="GO:0016020">
    <property type="term" value="C:membrane"/>
    <property type="evidence" value="ECO:0007669"/>
    <property type="project" value="TreeGrafter"/>
</dbReference>
<comment type="caution">
    <text evidence="3">The sequence shown here is derived from an EMBL/GenBank/DDBJ whole genome shotgun (WGS) entry which is preliminary data.</text>
</comment>
<dbReference type="PANTHER" id="PTHR44196">
    <property type="entry name" value="DEHYDROGENASE/REDUCTASE SDR FAMILY MEMBER 7B"/>
    <property type="match status" value="1"/>
</dbReference>
<dbReference type="InterPro" id="IPR036291">
    <property type="entry name" value="NAD(P)-bd_dom_sf"/>
</dbReference>
<dbReference type="Proteomes" id="UP000279057">
    <property type="component" value="Unassembled WGS sequence"/>
</dbReference>
<proteinExistence type="inferred from homology"/>
<dbReference type="PROSITE" id="PS00061">
    <property type="entry name" value="ADH_SHORT"/>
    <property type="match status" value="1"/>
</dbReference>
<protein>
    <submittedName>
        <fullName evidence="3">Oxidoreductase, short-chain dehydrogenase/reductase family</fullName>
    </submittedName>
</protein>
<dbReference type="AlphaFoldDB" id="A0A3M3FGM4"/>
<dbReference type="PRINTS" id="PR00081">
    <property type="entry name" value="GDHRDH"/>
</dbReference>
<dbReference type="Gene3D" id="3.40.50.720">
    <property type="entry name" value="NAD(P)-binding Rossmann-like Domain"/>
    <property type="match status" value="1"/>
</dbReference>
<comment type="similarity">
    <text evidence="1">Belongs to the short-chain dehydrogenases/reductases (SDR) family.</text>
</comment>